<sequence length="77" mass="9010">MRRFLKSIGFSRALWWQILLSGNLGELHCRLLQIPQDLGLCTATLRLSPDKDQTVIISQLVFDRLKKEEVERDSWLL</sequence>
<accession>A0A6J5XWN4</accession>
<gene>
    <name evidence="2" type="ORF">ORAREDHAP_LOCUS40114</name>
</gene>
<dbReference type="Proteomes" id="UP000507245">
    <property type="component" value="Unassembled WGS sequence"/>
</dbReference>
<feature type="chain" id="PRO_5026667379" evidence="1">
    <location>
        <begin position="30"/>
        <end position="77"/>
    </location>
</feature>
<dbReference type="AlphaFoldDB" id="A0A6J5XWN4"/>
<dbReference type="EMBL" id="CAEKKB010000006">
    <property type="protein sequence ID" value="CAB4315414.1"/>
    <property type="molecule type" value="Genomic_DNA"/>
</dbReference>
<feature type="signal peptide" evidence="1">
    <location>
        <begin position="1"/>
        <end position="29"/>
    </location>
</feature>
<protein>
    <submittedName>
        <fullName evidence="2">Uncharacterized protein</fullName>
    </submittedName>
</protein>
<evidence type="ECO:0000313" key="2">
    <source>
        <dbReference type="EMBL" id="CAB4315414.1"/>
    </source>
</evidence>
<organism evidence="2 3">
    <name type="scientific">Prunus armeniaca</name>
    <name type="common">Apricot</name>
    <name type="synonym">Armeniaca vulgaris</name>
    <dbReference type="NCBI Taxonomy" id="36596"/>
    <lineage>
        <taxon>Eukaryota</taxon>
        <taxon>Viridiplantae</taxon>
        <taxon>Streptophyta</taxon>
        <taxon>Embryophyta</taxon>
        <taxon>Tracheophyta</taxon>
        <taxon>Spermatophyta</taxon>
        <taxon>Magnoliopsida</taxon>
        <taxon>eudicotyledons</taxon>
        <taxon>Gunneridae</taxon>
        <taxon>Pentapetalae</taxon>
        <taxon>rosids</taxon>
        <taxon>fabids</taxon>
        <taxon>Rosales</taxon>
        <taxon>Rosaceae</taxon>
        <taxon>Amygdaloideae</taxon>
        <taxon>Amygdaleae</taxon>
        <taxon>Prunus</taxon>
    </lineage>
</organism>
<proteinExistence type="predicted"/>
<reference evidence="3" key="1">
    <citation type="journal article" date="2020" name="Genome Biol.">
        <title>Gamete binning: chromosome-level and haplotype-resolved genome assembly enabled by high-throughput single-cell sequencing of gamete genomes.</title>
        <authorList>
            <person name="Campoy J.A."/>
            <person name="Sun H."/>
            <person name="Goel M."/>
            <person name="Jiao W.-B."/>
            <person name="Folz-Donahue K."/>
            <person name="Wang N."/>
            <person name="Rubio M."/>
            <person name="Liu C."/>
            <person name="Kukat C."/>
            <person name="Ruiz D."/>
            <person name="Huettel B."/>
            <person name="Schneeberger K."/>
        </authorList>
    </citation>
    <scope>NUCLEOTIDE SEQUENCE [LARGE SCALE GENOMIC DNA]</scope>
    <source>
        <strain evidence="3">cv. Rojo Pasion</strain>
    </source>
</reference>
<keyword evidence="3" id="KW-1185">Reference proteome</keyword>
<name>A0A6J5XWN4_PRUAR</name>
<keyword evidence="1" id="KW-0732">Signal</keyword>
<evidence type="ECO:0000313" key="3">
    <source>
        <dbReference type="Proteomes" id="UP000507245"/>
    </source>
</evidence>
<evidence type="ECO:0000256" key="1">
    <source>
        <dbReference type="SAM" id="SignalP"/>
    </source>
</evidence>